<sequence>MEILWSGDVNSDEWTAALNAFCDTYEDPTASFVWKDDQKRESCNKIWTKLQTCKDPLTPDTLTCLRAVKILLRGRDAVDCILSLDAFAVYVHLAETTDSTVANEALKCAINSVYARPDFIELLLSSQLYDRLFKLAQMAQLVDFHLLVWRCLLATFENARAIVYIQETLRGLECILPTISYCIRFEPQRFPTDTKRIALVTELLKALYVLASTWQTTTELPSHITKLTDDAMALLSSILAFPNRPTLFNLKSNAVNLLLMVHHPAWMERFEAHDGVEHLIAFVEYAIMKIRVEKSKSTQVLTPAVIAMHHVVKANRDGFRKVKLAIFHDDDDEVIAPKDPLNKLPMNPPPLTKGSLHESFCSFMTSTDTELKRCVSEFLYTLCRSNATEFTMRTGMGNAVALLRLKGFV</sequence>
<name>A0A6G0WY56_9STRA</name>
<dbReference type="GO" id="GO:0005737">
    <property type="term" value="C:cytoplasm"/>
    <property type="evidence" value="ECO:0007669"/>
    <property type="project" value="TreeGrafter"/>
</dbReference>
<dbReference type="InterPro" id="IPR011989">
    <property type="entry name" value="ARM-like"/>
</dbReference>
<keyword evidence="5" id="KW-1185">Reference proteome</keyword>
<reference evidence="4 5" key="1">
    <citation type="submission" date="2019-07" db="EMBL/GenBank/DDBJ databases">
        <title>Genomics analysis of Aphanomyces spp. identifies a new class of oomycete effector associated with host adaptation.</title>
        <authorList>
            <person name="Gaulin E."/>
        </authorList>
    </citation>
    <scope>NUCLEOTIDE SEQUENCE [LARGE SCALE GENOMIC DNA]</scope>
    <source>
        <strain evidence="4 5">ATCC 201684</strain>
    </source>
</reference>
<dbReference type="GO" id="GO:0007186">
    <property type="term" value="P:G protein-coupled receptor signaling pathway"/>
    <property type="evidence" value="ECO:0007669"/>
    <property type="project" value="TreeGrafter"/>
</dbReference>
<comment type="similarity">
    <text evidence="1">Belongs to the synembryn family.</text>
</comment>
<protein>
    <submittedName>
        <fullName evidence="4">Uncharacterized protein</fullName>
    </submittedName>
</protein>
<organism evidence="4 5">
    <name type="scientific">Aphanomyces euteiches</name>
    <dbReference type="NCBI Taxonomy" id="100861"/>
    <lineage>
        <taxon>Eukaryota</taxon>
        <taxon>Sar</taxon>
        <taxon>Stramenopiles</taxon>
        <taxon>Oomycota</taxon>
        <taxon>Saprolegniomycetes</taxon>
        <taxon>Saprolegniales</taxon>
        <taxon>Verrucalvaceae</taxon>
        <taxon>Aphanomyces</taxon>
    </lineage>
</organism>
<evidence type="ECO:0000256" key="2">
    <source>
        <dbReference type="ARBA" id="ARBA00022658"/>
    </source>
</evidence>
<dbReference type="Gene3D" id="1.25.10.10">
    <property type="entry name" value="Leucine-rich Repeat Variant"/>
    <property type="match status" value="1"/>
</dbReference>
<evidence type="ECO:0000256" key="3">
    <source>
        <dbReference type="ARBA" id="ARBA00023186"/>
    </source>
</evidence>
<comment type="caution">
    <text evidence="4">The sequence shown here is derived from an EMBL/GenBank/DDBJ whole genome shotgun (WGS) entry which is preliminary data.</text>
</comment>
<evidence type="ECO:0000256" key="1">
    <source>
        <dbReference type="ARBA" id="ARBA00009049"/>
    </source>
</evidence>
<dbReference type="GO" id="GO:0005085">
    <property type="term" value="F:guanyl-nucleotide exchange factor activity"/>
    <property type="evidence" value="ECO:0007669"/>
    <property type="project" value="UniProtKB-KW"/>
</dbReference>
<dbReference type="SUPFAM" id="SSF48371">
    <property type="entry name" value="ARM repeat"/>
    <property type="match status" value="1"/>
</dbReference>
<dbReference type="EMBL" id="VJMJ01000131">
    <property type="protein sequence ID" value="KAF0732513.1"/>
    <property type="molecule type" value="Genomic_DNA"/>
</dbReference>
<dbReference type="PANTHER" id="PTHR12425">
    <property type="entry name" value="SYNEMBRYN"/>
    <property type="match status" value="1"/>
</dbReference>
<keyword evidence="3" id="KW-0143">Chaperone</keyword>
<dbReference type="PANTHER" id="PTHR12425:SF5">
    <property type="entry name" value="SYNEMBRYN"/>
    <property type="match status" value="1"/>
</dbReference>
<dbReference type="GO" id="GO:0001965">
    <property type="term" value="F:G-protein alpha-subunit binding"/>
    <property type="evidence" value="ECO:0007669"/>
    <property type="project" value="TreeGrafter"/>
</dbReference>
<accession>A0A6G0WY56</accession>
<dbReference type="AlphaFoldDB" id="A0A6G0WY56"/>
<evidence type="ECO:0000313" key="5">
    <source>
        <dbReference type="Proteomes" id="UP000481153"/>
    </source>
</evidence>
<gene>
    <name evidence="4" type="ORF">Ae201684_010408</name>
</gene>
<keyword evidence="2" id="KW-0344">Guanine-nucleotide releasing factor</keyword>
<evidence type="ECO:0000313" key="4">
    <source>
        <dbReference type="EMBL" id="KAF0732513.1"/>
    </source>
</evidence>
<dbReference type="Pfam" id="PF10165">
    <property type="entry name" value="Ric8"/>
    <property type="match status" value="1"/>
</dbReference>
<proteinExistence type="inferred from homology"/>
<dbReference type="InterPro" id="IPR019318">
    <property type="entry name" value="Gua_nucleotide_exch_fac_Ric8"/>
</dbReference>
<dbReference type="Proteomes" id="UP000481153">
    <property type="component" value="Unassembled WGS sequence"/>
</dbReference>
<dbReference type="VEuPathDB" id="FungiDB:AeMF1_021583"/>
<dbReference type="InterPro" id="IPR016024">
    <property type="entry name" value="ARM-type_fold"/>
</dbReference>